<proteinExistence type="predicted"/>
<reference evidence="2 3" key="1">
    <citation type="submission" date="2020-08" db="EMBL/GenBank/DDBJ databases">
        <title>Sequencing the genomes of 1000 actinobacteria strains.</title>
        <authorList>
            <person name="Klenk H.-P."/>
        </authorList>
    </citation>
    <scope>NUCLEOTIDE SEQUENCE [LARGE SCALE GENOMIC DNA]</scope>
    <source>
        <strain evidence="2 3">DSM 45298</strain>
    </source>
</reference>
<evidence type="ECO:0000256" key="1">
    <source>
        <dbReference type="SAM" id="MobiDB-lite"/>
    </source>
</evidence>
<feature type="compositionally biased region" description="Basic and acidic residues" evidence="1">
    <location>
        <begin position="157"/>
        <end position="167"/>
    </location>
</feature>
<feature type="region of interest" description="Disordered" evidence="1">
    <location>
        <begin position="150"/>
        <end position="179"/>
    </location>
</feature>
<organism evidence="2 3">
    <name type="scientific">Gordonia humi</name>
    <dbReference type="NCBI Taxonomy" id="686429"/>
    <lineage>
        <taxon>Bacteria</taxon>
        <taxon>Bacillati</taxon>
        <taxon>Actinomycetota</taxon>
        <taxon>Actinomycetes</taxon>
        <taxon>Mycobacteriales</taxon>
        <taxon>Gordoniaceae</taxon>
        <taxon>Gordonia</taxon>
    </lineage>
</organism>
<evidence type="ECO:0000313" key="3">
    <source>
        <dbReference type="Proteomes" id="UP000551501"/>
    </source>
</evidence>
<dbReference type="EMBL" id="JACIFP010000001">
    <property type="protein sequence ID" value="MBB4134083.1"/>
    <property type="molecule type" value="Genomic_DNA"/>
</dbReference>
<dbReference type="AlphaFoldDB" id="A0A840EUU5"/>
<evidence type="ECO:0000313" key="2">
    <source>
        <dbReference type="EMBL" id="MBB4134083.1"/>
    </source>
</evidence>
<accession>A0A840EUU5</accession>
<gene>
    <name evidence="2" type="ORF">BKA16_000635</name>
</gene>
<keyword evidence="3" id="KW-1185">Reference proteome</keyword>
<dbReference type="Proteomes" id="UP000551501">
    <property type="component" value="Unassembled WGS sequence"/>
</dbReference>
<feature type="compositionally biased region" description="Acidic residues" evidence="1">
    <location>
        <begin position="168"/>
        <end position="179"/>
    </location>
</feature>
<sequence>MDDSTLLDRLRDDDEIADLLDTVADVSIDRLDPVEDLYFASGTAFEVIAGDAGGGSFLLVGDPDRAQRSVVYASSAGSAAWLGDSLHAALDVLVALPTIWHDVGGGRHSLEDLLRELEEDFPDLATDRDRLRDALDLPATASEQARERLLALPAETRSAEMPRARFDDEPDSEYEPYWA</sequence>
<dbReference type="RefSeq" id="WP_183369307.1">
    <property type="nucleotide sequence ID" value="NZ_BAABHL010000009.1"/>
</dbReference>
<name>A0A840EUU5_9ACTN</name>
<comment type="caution">
    <text evidence="2">The sequence shown here is derived from an EMBL/GenBank/DDBJ whole genome shotgun (WGS) entry which is preliminary data.</text>
</comment>
<protein>
    <submittedName>
        <fullName evidence="2">Uncharacterized protein</fullName>
    </submittedName>
</protein>